<keyword evidence="2" id="KW-1185">Reference proteome</keyword>
<accession>A0A1I3P2B5</accession>
<evidence type="ECO:0000313" key="2">
    <source>
        <dbReference type="Proteomes" id="UP000199518"/>
    </source>
</evidence>
<keyword evidence="1" id="KW-0808">Transferase</keyword>
<organism evidence="1 2">
    <name type="scientific">Planctomicrobium piriforme</name>
    <dbReference type="NCBI Taxonomy" id="1576369"/>
    <lineage>
        <taxon>Bacteria</taxon>
        <taxon>Pseudomonadati</taxon>
        <taxon>Planctomycetota</taxon>
        <taxon>Planctomycetia</taxon>
        <taxon>Planctomycetales</taxon>
        <taxon>Planctomycetaceae</taxon>
        <taxon>Planctomicrobium</taxon>
    </lineage>
</organism>
<name>A0A1I3P2B5_9PLAN</name>
<evidence type="ECO:0000313" key="1">
    <source>
        <dbReference type="EMBL" id="SFJ15688.1"/>
    </source>
</evidence>
<dbReference type="Gene3D" id="3.40.50.2000">
    <property type="entry name" value="Glycogen Phosphorylase B"/>
    <property type="match status" value="1"/>
</dbReference>
<gene>
    <name evidence="1" type="ORF">SAMN05421753_11617</name>
</gene>
<proteinExistence type="predicted"/>
<dbReference type="Proteomes" id="UP000199518">
    <property type="component" value="Unassembled WGS sequence"/>
</dbReference>
<dbReference type="AlphaFoldDB" id="A0A1I3P2B5"/>
<dbReference type="STRING" id="1576369.SAMN05421753_11617"/>
<sequence length="351" mass="40571">MLDAICVIGHPSRLGGADTELDHQIHCWQAMGLEVHVCPTFPLDTNQRSMRLEERGCIYHAARDWASLEGLHCISFCNGEYLKALREISQHARSTSFVNCMSWNFDMEIEAQEKGWLDFHLYQTRHSFEKVSQKLQNRGIYRPLFFQPYFHADEFPFIDDRPQDKFRFGRISRDDPDKFGRQQLWIYETMTAPVLKEGLILGWGPKVEQKFGRRPHDYIQALPAGGLGQRAFYAQCEAIIMTTDTFENLPRVGFEAMASGSILVVDDRAGWKLEVDDGVTGWLCQDDREFVYKASRCAFEHAERQEMRLAARRKLEANWGMQVAMDSWAQVFEEWELLDTKVGANPELVAT</sequence>
<dbReference type="OrthoDB" id="210402at2"/>
<dbReference type="GO" id="GO:0016740">
    <property type="term" value="F:transferase activity"/>
    <property type="evidence" value="ECO:0007669"/>
    <property type="project" value="UniProtKB-KW"/>
</dbReference>
<reference evidence="2" key="1">
    <citation type="submission" date="2016-10" db="EMBL/GenBank/DDBJ databases">
        <authorList>
            <person name="Varghese N."/>
            <person name="Submissions S."/>
        </authorList>
    </citation>
    <scope>NUCLEOTIDE SEQUENCE [LARGE SCALE GENOMIC DNA]</scope>
    <source>
        <strain evidence="2">DSM 26348</strain>
    </source>
</reference>
<dbReference type="EMBL" id="FOQD01000016">
    <property type="protein sequence ID" value="SFJ15688.1"/>
    <property type="molecule type" value="Genomic_DNA"/>
</dbReference>
<dbReference type="RefSeq" id="WP_092053799.1">
    <property type="nucleotide sequence ID" value="NZ_FOQD01000016.1"/>
</dbReference>
<protein>
    <submittedName>
        <fullName evidence="1">Glycosyl transferases group 1</fullName>
    </submittedName>
</protein>
<dbReference type="SUPFAM" id="SSF53756">
    <property type="entry name" value="UDP-Glycosyltransferase/glycogen phosphorylase"/>
    <property type="match status" value="1"/>
</dbReference>